<evidence type="ECO:0000256" key="4">
    <source>
        <dbReference type="RuleBase" id="RU363019"/>
    </source>
</evidence>
<dbReference type="EC" id="5.2.1.8" evidence="4"/>
<dbReference type="RefSeq" id="WP_248206747.1">
    <property type="nucleotide sequence ID" value="NZ_JALNMH010000004.1"/>
</dbReference>
<keyword evidence="8" id="KW-1185">Reference proteome</keyword>
<organism evidence="7 8">
    <name type="scientific">Pseudomarimonas salicorniae</name>
    <dbReference type="NCBI Taxonomy" id="2933270"/>
    <lineage>
        <taxon>Bacteria</taxon>
        <taxon>Pseudomonadati</taxon>
        <taxon>Pseudomonadota</taxon>
        <taxon>Gammaproteobacteria</taxon>
        <taxon>Lysobacterales</taxon>
        <taxon>Lysobacteraceae</taxon>
        <taxon>Pseudomarimonas</taxon>
    </lineage>
</organism>
<evidence type="ECO:0000256" key="3">
    <source>
        <dbReference type="ARBA" id="ARBA00023235"/>
    </source>
</evidence>
<dbReference type="InterPro" id="IPR020892">
    <property type="entry name" value="Cyclophilin-type_PPIase_CS"/>
</dbReference>
<protein>
    <recommendedName>
        <fullName evidence="4">Peptidyl-prolyl cis-trans isomerase</fullName>
        <shortName evidence="4">PPIase</shortName>
        <ecNumber evidence="4">5.2.1.8</ecNumber>
    </recommendedName>
</protein>
<reference evidence="7" key="1">
    <citation type="submission" date="2022-04" db="EMBL/GenBank/DDBJ databases">
        <title>Lysobacter sp. CAU 1642 isolated from sea sand.</title>
        <authorList>
            <person name="Kim W."/>
        </authorList>
    </citation>
    <scope>NUCLEOTIDE SEQUENCE</scope>
    <source>
        <strain evidence="7">CAU 1642</strain>
    </source>
</reference>
<feature type="signal peptide" evidence="4">
    <location>
        <begin position="1"/>
        <end position="19"/>
    </location>
</feature>
<keyword evidence="2 4" id="KW-0697">Rotamase</keyword>
<dbReference type="SUPFAM" id="SSF50891">
    <property type="entry name" value="Cyclophilin-like"/>
    <property type="match status" value="1"/>
</dbReference>
<comment type="catalytic activity">
    <reaction evidence="4">
        <text>[protein]-peptidylproline (omega=180) = [protein]-peptidylproline (omega=0)</text>
        <dbReference type="Rhea" id="RHEA:16237"/>
        <dbReference type="Rhea" id="RHEA-COMP:10747"/>
        <dbReference type="Rhea" id="RHEA-COMP:10748"/>
        <dbReference type="ChEBI" id="CHEBI:83833"/>
        <dbReference type="ChEBI" id="CHEBI:83834"/>
        <dbReference type="EC" id="5.2.1.8"/>
    </reaction>
</comment>
<dbReference type="EMBL" id="JALNMH010000004">
    <property type="protein sequence ID" value="MCK7593347.1"/>
    <property type="molecule type" value="Genomic_DNA"/>
</dbReference>
<dbReference type="PROSITE" id="PS50072">
    <property type="entry name" value="CSA_PPIASE_2"/>
    <property type="match status" value="1"/>
</dbReference>
<keyword evidence="3 4" id="KW-0413">Isomerase</keyword>
<keyword evidence="4" id="KW-0732">Signal</keyword>
<evidence type="ECO:0000313" key="7">
    <source>
        <dbReference type="EMBL" id="MCK7593347.1"/>
    </source>
</evidence>
<evidence type="ECO:0000256" key="2">
    <source>
        <dbReference type="ARBA" id="ARBA00023110"/>
    </source>
</evidence>
<feature type="region of interest" description="Disordered" evidence="5">
    <location>
        <begin position="209"/>
        <end position="235"/>
    </location>
</feature>
<dbReference type="Pfam" id="PF00160">
    <property type="entry name" value="Pro_isomerase"/>
    <property type="match status" value="1"/>
</dbReference>
<dbReference type="InterPro" id="IPR002130">
    <property type="entry name" value="Cyclophilin-type_PPIase_dom"/>
</dbReference>
<feature type="chain" id="PRO_5045003690" description="Peptidyl-prolyl cis-trans isomerase" evidence="4">
    <location>
        <begin position="20"/>
        <end position="235"/>
    </location>
</feature>
<dbReference type="InterPro" id="IPR029000">
    <property type="entry name" value="Cyclophilin-like_dom_sf"/>
</dbReference>
<comment type="function">
    <text evidence="4">PPIases accelerate the folding of proteins. It catalyzes the cis-trans isomerization of proline imidic peptide bonds in oligopeptides.</text>
</comment>
<dbReference type="InterPro" id="IPR044665">
    <property type="entry name" value="E_coli_cyclophilin_A-like"/>
</dbReference>
<feature type="compositionally biased region" description="Low complexity" evidence="5">
    <location>
        <begin position="220"/>
        <end position="235"/>
    </location>
</feature>
<comment type="caution">
    <text evidence="7">The sequence shown here is derived from an EMBL/GenBank/DDBJ whole genome shotgun (WGS) entry which is preliminary data.</text>
</comment>
<feature type="domain" description="PPIase cyclophilin-type" evidence="6">
    <location>
        <begin position="46"/>
        <end position="205"/>
    </location>
</feature>
<gene>
    <name evidence="7" type="ORF">M0G41_06660</name>
</gene>
<dbReference type="CDD" id="cd01920">
    <property type="entry name" value="cyclophilin_EcCYP_like"/>
    <property type="match status" value="1"/>
</dbReference>
<dbReference type="PRINTS" id="PR00153">
    <property type="entry name" value="CSAPPISMRASE"/>
</dbReference>
<accession>A0ABT0GFM6</accession>
<sequence>MIRPLLFSTLLAFAPLVLAQTEADPAAGSDAAAAPASAATPQVAINTSLGRMVVELYPEKAPKSVENFLQYVRDGHYNGTIFHRVIDGFMIQGGGFTADLQLKPMRPPIENEARNGLSNQRGTLAMARTGEPHSAQSQFFINVVDNPRLDFVSEQSGFTWGYAVFGKVIEGLDVVDRIRAVETGGQGPFARDVPLQPVVIESAEVLSVAEPPAAEPPAAEPGEAPAEVPAAAATP</sequence>
<evidence type="ECO:0000313" key="8">
    <source>
        <dbReference type="Proteomes" id="UP001431449"/>
    </source>
</evidence>
<dbReference type="Gene3D" id="2.40.100.10">
    <property type="entry name" value="Cyclophilin-like"/>
    <property type="match status" value="1"/>
</dbReference>
<evidence type="ECO:0000259" key="6">
    <source>
        <dbReference type="PROSITE" id="PS50072"/>
    </source>
</evidence>
<dbReference type="GO" id="GO:0016853">
    <property type="term" value="F:isomerase activity"/>
    <property type="evidence" value="ECO:0007669"/>
    <property type="project" value="UniProtKB-KW"/>
</dbReference>
<evidence type="ECO:0000256" key="1">
    <source>
        <dbReference type="ARBA" id="ARBA00007365"/>
    </source>
</evidence>
<dbReference type="PANTHER" id="PTHR43246">
    <property type="entry name" value="PEPTIDYL-PROLYL CIS-TRANS ISOMERASE CYP38, CHLOROPLASTIC"/>
    <property type="match status" value="1"/>
</dbReference>
<comment type="similarity">
    <text evidence="1 4">Belongs to the cyclophilin-type PPIase family.</text>
</comment>
<name>A0ABT0GFM6_9GAMM</name>
<evidence type="ECO:0000256" key="5">
    <source>
        <dbReference type="SAM" id="MobiDB-lite"/>
    </source>
</evidence>
<proteinExistence type="inferred from homology"/>
<dbReference type="PROSITE" id="PS00170">
    <property type="entry name" value="CSA_PPIASE_1"/>
    <property type="match status" value="1"/>
</dbReference>
<dbReference type="Proteomes" id="UP001431449">
    <property type="component" value="Unassembled WGS sequence"/>
</dbReference>